<dbReference type="PANTHER" id="PTHR33169:SF14">
    <property type="entry name" value="TRANSCRIPTIONAL REGULATOR RV3488"/>
    <property type="match status" value="1"/>
</dbReference>
<dbReference type="RefSeq" id="WP_111135159.1">
    <property type="nucleotide sequence ID" value="NZ_POUB01000109.1"/>
</dbReference>
<feature type="domain" description="Transcription regulator PadR N-terminal" evidence="2">
    <location>
        <begin position="23"/>
        <end position="87"/>
    </location>
</feature>
<keyword evidence="4" id="KW-1185">Reference proteome</keyword>
<evidence type="ECO:0000313" key="4">
    <source>
        <dbReference type="Proteomes" id="UP000248749"/>
    </source>
</evidence>
<dbReference type="Proteomes" id="UP000248749">
    <property type="component" value="Unassembled WGS sequence"/>
</dbReference>
<dbReference type="SUPFAM" id="SSF46785">
    <property type="entry name" value="Winged helix' DNA-binding domain"/>
    <property type="match status" value="1"/>
</dbReference>
<dbReference type="AlphaFoldDB" id="A0A2W2DV96"/>
<dbReference type="EMBL" id="POUB01000109">
    <property type="protein sequence ID" value="PZF96753.1"/>
    <property type="molecule type" value="Genomic_DNA"/>
</dbReference>
<organism evidence="3 4">
    <name type="scientific">Micromonospora deserti</name>
    <dbReference type="NCBI Taxonomy" id="2070366"/>
    <lineage>
        <taxon>Bacteria</taxon>
        <taxon>Bacillati</taxon>
        <taxon>Actinomycetota</taxon>
        <taxon>Actinomycetes</taxon>
        <taxon>Micromonosporales</taxon>
        <taxon>Micromonosporaceae</taxon>
        <taxon>Micromonospora</taxon>
    </lineage>
</organism>
<dbReference type="Pfam" id="PF03551">
    <property type="entry name" value="PadR"/>
    <property type="match status" value="1"/>
</dbReference>
<accession>A0A2W2DV96</accession>
<dbReference type="InterPro" id="IPR052509">
    <property type="entry name" value="Metal_resp_DNA-bind_regulator"/>
</dbReference>
<reference evidence="3 4" key="1">
    <citation type="submission" date="2018-01" db="EMBL/GenBank/DDBJ databases">
        <title>Draft genome sequence of Salinispora sp. 13K206.</title>
        <authorList>
            <person name="Sahin N."/>
            <person name="Saygin H."/>
            <person name="Ay H."/>
        </authorList>
    </citation>
    <scope>NUCLEOTIDE SEQUENCE [LARGE SCALE GENOMIC DNA]</scope>
    <source>
        <strain evidence="3 4">13K206</strain>
    </source>
</reference>
<dbReference type="PANTHER" id="PTHR33169">
    <property type="entry name" value="PADR-FAMILY TRANSCRIPTIONAL REGULATOR"/>
    <property type="match status" value="1"/>
</dbReference>
<evidence type="ECO:0000259" key="2">
    <source>
        <dbReference type="Pfam" id="PF03551"/>
    </source>
</evidence>
<protein>
    <submittedName>
        <fullName evidence="3">PadR family transcriptional regulator</fullName>
    </submittedName>
</protein>
<dbReference type="Gene3D" id="1.10.10.10">
    <property type="entry name" value="Winged helix-like DNA-binding domain superfamily/Winged helix DNA-binding domain"/>
    <property type="match status" value="1"/>
</dbReference>
<feature type="region of interest" description="Disordered" evidence="1">
    <location>
        <begin position="81"/>
        <end position="117"/>
    </location>
</feature>
<dbReference type="InterPro" id="IPR036390">
    <property type="entry name" value="WH_DNA-bd_sf"/>
</dbReference>
<evidence type="ECO:0000313" key="3">
    <source>
        <dbReference type="EMBL" id="PZF96753.1"/>
    </source>
</evidence>
<proteinExistence type="predicted"/>
<gene>
    <name evidence="3" type="ORF">C1I99_16770</name>
</gene>
<dbReference type="OrthoDB" id="122286at2"/>
<dbReference type="InterPro" id="IPR036388">
    <property type="entry name" value="WH-like_DNA-bd_sf"/>
</dbReference>
<sequence length="117" mass="13087">MARPRMSSAMLDVLGLLLEAWDQQTEVHGWQIMRSVRRSGPAVYAVLDQLEDAGWITGSWQHPPAGAEGRPRRRYYRLTPSGAEAARRQAVARPRVPSPRPRPAPGFGLHRRARPAS</sequence>
<comment type="caution">
    <text evidence="3">The sequence shown here is derived from an EMBL/GenBank/DDBJ whole genome shotgun (WGS) entry which is preliminary data.</text>
</comment>
<dbReference type="InterPro" id="IPR005149">
    <property type="entry name" value="Tscrpt_reg_PadR_N"/>
</dbReference>
<name>A0A2W2DV96_9ACTN</name>
<evidence type="ECO:0000256" key="1">
    <source>
        <dbReference type="SAM" id="MobiDB-lite"/>
    </source>
</evidence>